<dbReference type="InterPro" id="IPR052165">
    <property type="entry name" value="Membrane_assoc_protease"/>
</dbReference>
<keyword evidence="3 5" id="KW-1133">Transmembrane helix</keyword>
<evidence type="ECO:0000256" key="5">
    <source>
        <dbReference type="SAM" id="Phobius"/>
    </source>
</evidence>
<feature type="domain" description="NfeD-like C-terminal" evidence="6">
    <location>
        <begin position="81"/>
        <end position="140"/>
    </location>
</feature>
<accession>A0A9D1EKP5</accession>
<dbReference type="InterPro" id="IPR002810">
    <property type="entry name" value="NfeD-like_C"/>
</dbReference>
<name>A0A9D1EKP5_9FIRM</name>
<evidence type="ECO:0000256" key="1">
    <source>
        <dbReference type="ARBA" id="ARBA00004141"/>
    </source>
</evidence>
<sequence length="146" mass="15626">MEVILWLVIVVALIGIELATLALTTIWFAGGAAAAALAAALGAGYLLQLLVFLLVSAVLLLLFRPLARKFRQREGTKTNVEEIPGQTALVTETVDNLEESGAVKLKGLTWTARTEEGRPPIPVGTPVVVTRVDGVKLIVRDKEEKA</sequence>
<comment type="caution">
    <text evidence="7">The sequence shown here is derived from an EMBL/GenBank/DDBJ whole genome shotgun (WGS) entry which is preliminary data.</text>
</comment>
<evidence type="ECO:0000313" key="7">
    <source>
        <dbReference type="EMBL" id="HIR93705.1"/>
    </source>
</evidence>
<comment type="subcellular location">
    <subcellularLocation>
        <location evidence="1">Membrane</location>
        <topology evidence="1">Multi-pass membrane protein</topology>
    </subcellularLocation>
</comment>
<dbReference type="EMBL" id="DVHU01000089">
    <property type="protein sequence ID" value="HIR93705.1"/>
    <property type="molecule type" value="Genomic_DNA"/>
</dbReference>
<dbReference type="InterPro" id="IPR012340">
    <property type="entry name" value="NA-bd_OB-fold"/>
</dbReference>
<organism evidence="7 8">
    <name type="scientific">Candidatus Egerieimonas intestinavium</name>
    <dbReference type="NCBI Taxonomy" id="2840777"/>
    <lineage>
        <taxon>Bacteria</taxon>
        <taxon>Bacillati</taxon>
        <taxon>Bacillota</taxon>
        <taxon>Clostridia</taxon>
        <taxon>Lachnospirales</taxon>
        <taxon>Lachnospiraceae</taxon>
        <taxon>Lachnospiraceae incertae sedis</taxon>
        <taxon>Candidatus Egerieimonas</taxon>
    </lineage>
</organism>
<evidence type="ECO:0000256" key="3">
    <source>
        <dbReference type="ARBA" id="ARBA00022989"/>
    </source>
</evidence>
<dbReference type="GO" id="GO:0005886">
    <property type="term" value="C:plasma membrane"/>
    <property type="evidence" value="ECO:0007669"/>
    <property type="project" value="TreeGrafter"/>
</dbReference>
<dbReference type="Gene3D" id="2.40.50.140">
    <property type="entry name" value="Nucleic acid-binding proteins"/>
    <property type="match status" value="1"/>
</dbReference>
<evidence type="ECO:0000259" key="6">
    <source>
        <dbReference type="Pfam" id="PF01957"/>
    </source>
</evidence>
<proteinExistence type="predicted"/>
<evidence type="ECO:0000256" key="4">
    <source>
        <dbReference type="ARBA" id="ARBA00023136"/>
    </source>
</evidence>
<dbReference type="AlphaFoldDB" id="A0A9D1EKP5"/>
<dbReference type="SUPFAM" id="SSF141322">
    <property type="entry name" value="NfeD domain-like"/>
    <property type="match status" value="1"/>
</dbReference>
<feature type="transmembrane region" description="Helical" evidence="5">
    <location>
        <begin position="32"/>
        <end position="63"/>
    </location>
</feature>
<dbReference type="PANTHER" id="PTHR33507">
    <property type="entry name" value="INNER MEMBRANE PROTEIN YBBJ"/>
    <property type="match status" value="1"/>
</dbReference>
<keyword evidence="4 5" id="KW-0472">Membrane</keyword>
<reference evidence="7" key="1">
    <citation type="submission" date="2020-10" db="EMBL/GenBank/DDBJ databases">
        <authorList>
            <person name="Gilroy R."/>
        </authorList>
    </citation>
    <scope>NUCLEOTIDE SEQUENCE</scope>
    <source>
        <strain evidence="7">ChiSxjej1B13-7041</strain>
    </source>
</reference>
<keyword evidence="2 5" id="KW-0812">Transmembrane</keyword>
<dbReference type="Pfam" id="PF01957">
    <property type="entry name" value="NfeD"/>
    <property type="match status" value="1"/>
</dbReference>
<gene>
    <name evidence="7" type="ORF">IAB98_09840</name>
</gene>
<dbReference type="Proteomes" id="UP000886841">
    <property type="component" value="Unassembled WGS sequence"/>
</dbReference>
<evidence type="ECO:0000256" key="2">
    <source>
        <dbReference type="ARBA" id="ARBA00022692"/>
    </source>
</evidence>
<evidence type="ECO:0000313" key="8">
    <source>
        <dbReference type="Proteomes" id="UP000886841"/>
    </source>
</evidence>
<protein>
    <submittedName>
        <fullName evidence="7">NfeD family protein</fullName>
    </submittedName>
</protein>
<dbReference type="PANTHER" id="PTHR33507:SF3">
    <property type="entry name" value="INNER MEMBRANE PROTEIN YBBJ"/>
    <property type="match status" value="1"/>
</dbReference>
<reference evidence="7" key="2">
    <citation type="journal article" date="2021" name="PeerJ">
        <title>Extensive microbial diversity within the chicken gut microbiome revealed by metagenomics and culture.</title>
        <authorList>
            <person name="Gilroy R."/>
            <person name="Ravi A."/>
            <person name="Getino M."/>
            <person name="Pursley I."/>
            <person name="Horton D.L."/>
            <person name="Alikhan N.F."/>
            <person name="Baker D."/>
            <person name="Gharbi K."/>
            <person name="Hall N."/>
            <person name="Watson M."/>
            <person name="Adriaenssens E.M."/>
            <person name="Foster-Nyarko E."/>
            <person name="Jarju S."/>
            <person name="Secka A."/>
            <person name="Antonio M."/>
            <person name="Oren A."/>
            <person name="Chaudhuri R.R."/>
            <person name="La Ragione R."/>
            <person name="Hildebrand F."/>
            <person name="Pallen M.J."/>
        </authorList>
    </citation>
    <scope>NUCLEOTIDE SEQUENCE</scope>
    <source>
        <strain evidence="7">ChiSxjej1B13-7041</strain>
    </source>
</reference>